<dbReference type="OrthoDB" id="430354at2759"/>
<dbReference type="PhylomeDB" id="A0A0W0D661"/>
<reference evidence="10 11" key="1">
    <citation type="submission" date="2015-10" db="EMBL/GenBank/DDBJ databases">
        <title>Draft genomes sequences of Candida glabrata isolates 1A, 1B, 2A, 2B, 3A and 3B.</title>
        <authorList>
            <person name="Haavelsrud O.E."/>
            <person name="Gaustad P."/>
        </authorList>
    </citation>
    <scope>NUCLEOTIDE SEQUENCE [LARGE SCALE GENOMIC DNA]</scope>
    <source>
        <strain evidence="10">910700640</strain>
    </source>
</reference>
<evidence type="ECO:0000256" key="6">
    <source>
        <dbReference type="ARBA" id="ARBA00022968"/>
    </source>
</evidence>
<keyword evidence="8" id="KW-0472">Membrane</keyword>
<keyword evidence="3 10" id="KW-0328">Glycosyltransferase</keyword>
<dbReference type="GO" id="GO:0000033">
    <property type="term" value="F:alpha-1,3-mannosyltransferase activity"/>
    <property type="evidence" value="ECO:0007669"/>
    <property type="project" value="TreeGrafter"/>
</dbReference>
<comment type="caution">
    <text evidence="10">The sequence shown here is derived from an EMBL/GenBank/DDBJ whole genome shotgun (WGS) entry which is preliminary data.</text>
</comment>
<evidence type="ECO:0000256" key="2">
    <source>
        <dbReference type="ARBA" id="ARBA00009105"/>
    </source>
</evidence>
<keyword evidence="7" id="KW-1133">Transmembrane helix</keyword>
<name>A0A0W0D661_CANGB</name>
<dbReference type="InterPro" id="IPR022751">
    <property type="entry name" value="Alpha_mannosyltransferase"/>
</dbReference>
<dbReference type="AlphaFoldDB" id="A0A0W0D661"/>
<comment type="similarity">
    <text evidence="2">Belongs to the MNN1/MNT family.</text>
</comment>
<organism evidence="10 11">
    <name type="scientific">Candida glabrata</name>
    <name type="common">Yeast</name>
    <name type="synonym">Torulopsis glabrata</name>
    <dbReference type="NCBI Taxonomy" id="5478"/>
    <lineage>
        <taxon>Eukaryota</taxon>
        <taxon>Fungi</taxon>
        <taxon>Dikarya</taxon>
        <taxon>Ascomycota</taxon>
        <taxon>Saccharomycotina</taxon>
        <taxon>Saccharomycetes</taxon>
        <taxon>Saccharomycetales</taxon>
        <taxon>Saccharomycetaceae</taxon>
        <taxon>Nakaseomyces</taxon>
    </lineage>
</organism>
<dbReference type="GO" id="GO:0006493">
    <property type="term" value="P:protein O-linked glycosylation"/>
    <property type="evidence" value="ECO:0007669"/>
    <property type="project" value="TreeGrafter"/>
</dbReference>
<dbReference type="VEuPathDB" id="FungiDB:B1J91_G04279g"/>
<dbReference type="SUPFAM" id="SSF53448">
    <property type="entry name" value="Nucleotide-diphospho-sugar transferases"/>
    <property type="match status" value="1"/>
</dbReference>
<evidence type="ECO:0000313" key="11">
    <source>
        <dbReference type="Proteomes" id="UP000054886"/>
    </source>
</evidence>
<keyword evidence="6" id="KW-0735">Signal-anchor</keyword>
<dbReference type="Proteomes" id="UP000054886">
    <property type="component" value="Unassembled WGS sequence"/>
</dbReference>
<proteinExistence type="inferred from homology"/>
<evidence type="ECO:0000256" key="5">
    <source>
        <dbReference type="ARBA" id="ARBA00022692"/>
    </source>
</evidence>
<keyword evidence="9" id="KW-0325">Glycoprotein</keyword>
<evidence type="ECO:0000256" key="8">
    <source>
        <dbReference type="ARBA" id="ARBA00023136"/>
    </source>
</evidence>
<dbReference type="VEuPathDB" id="FungiDB:GVI51_G04103"/>
<evidence type="ECO:0000256" key="1">
    <source>
        <dbReference type="ARBA" id="ARBA00004606"/>
    </source>
</evidence>
<accession>A0A0W0D661</accession>
<keyword evidence="4 10" id="KW-0808">Transferase</keyword>
<dbReference type="GO" id="GO:0016020">
    <property type="term" value="C:membrane"/>
    <property type="evidence" value="ECO:0007669"/>
    <property type="project" value="UniProtKB-SubCell"/>
</dbReference>
<dbReference type="VEuPathDB" id="FungiDB:GWK60_G04081"/>
<dbReference type="InterPro" id="IPR029044">
    <property type="entry name" value="Nucleotide-diphossugar_trans"/>
</dbReference>
<evidence type="ECO:0000256" key="4">
    <source>
        <dbReference type="ARBA" id="ARBA00022679"/>
    </source>
</evidence>
<dbReference type="GO" id="GO:0005794">
    <property type="term" value="C:Golgi apparatus"/>
    <property type="evidence" value="ECO:0007669"/>
    <property type="project" value="TreeGrafter"/>
</dbReference>
<dbReference type="PANTHER" id="PTHR31392">
    <property type="entry name" value="ALPHA-1,3-MANNOSYLTRANSFERASE MNN1-RELATED"/>
    <property type="match status" value="1"/>
</dbReference>
<dbReference type="VEuPathDB" id="FungiDB:GW608_G04081"/>
<evidence type="ECO:0000313" key="10">
    <source>
        <dbReference type="EMBL" id="KTB07572.1"/>
    </source>
</evidence>
<comment type="subcellular location">
    <subcellularLocation>
        <location evidence="1">Membrane</location>
        <topology evidence="1">Single-pass type II membrane protein</topology>
    </subcellularLocation>
</comment>
<gene>
    <name evidence="10" type="ORF">AO440_001660</name>
</gene>
<evidence type="ECO:0000256" key="9">
    <source>
        <dbReference type="ARBA" id="ARBA00023180"/>
    </source>
</evidence>
<sequence>MSIEGLRYIFYGCKDVLGNRHSFNRRASFLLSFFISLCLLIWYNQHEDTAKLSSIKYRYTEYESQLKLGSSSQLFGRITSKAYKMEQENNRQQQWKNLLFWKPLTVEQLEYNTLPYWNAASDLDRCSLLVKALYDGDPKWNNSEILVWNKDMAMKKYSLLHPVERIRMYNHCFLDKGVDVIQVFKKLGLDEHNATEFNHRMFPMFQFVNVTSDQYLYPKLTDLRTGKVITKPKTKQRALEYNLNFLRNWRNEAKGKGLVITIESNNLHILRKLFKFLKENGNTLPIQLVFKRNVTLARFKDAIISYAEESDQHVTIIEIEALIDDSFNKGTFVGYDDKFLASIFNTFEDVVMMDIEVIPYVNPEELLENEEYKNSGLYMWRDKYLGALLHAYICTDVMKSLEPSMDEYKTIGSKFPLRMNDPRLTDTSDPMGAILHGYYNLYLMHQVDGGVILLNKKQKLGGLIMGMVMNMHRDYAHCSTGTKEAFWFGPYVAGMEFAVGTIDAGIIGPIRRSTIEDRLGVPEICSNQVIHVDHEDKLLWGKGTFYECESDKLQEIDIESEVGIRKRSLPSTDVNVVRRDEQQFASKEPKRGFLAITGFIIPSRVVKKWKYRIGSSVEYYCTFVDRIGDADSKLVRFDKKTKRFVNHLAQIWRETKISVG</sequence>
<protein>
    <submittedName>
        <fullName evidence="10">Alpha-1,3-mannosyltransferase MNT3</fullName>
    </submittedName>
</protein>
<dbReference type="EMBL" id="LLZZ01000107">
    <property type="protein sequence ID" value="KTB07572.1"/>
    <property type="molecule type" value="Genomic_DNA"/>
</dbReference>
<evidence type="ECO:0000256" key="3">
    <source>
        <dbReference type="ARBA" id="ARBA00022676"/>
    </source>
</evidence>
<keyword evidence="5" id="KW-0812">Transmembrane</keyword>
<dbReference type="PANTHER" id="PTHR31392:SF1">
    <property type="entry name" value="ALPHA-1,3-MANNOSYLTRANSFERASE MNN1-RELATED"/>
    <property type="match status" value="1"/>
</dbReference>
<dbReference type="Pfam" id="PF11051">
    <property type="entry name" value="Mannosyl_trans3"/>
    <property type="match status" value="1"/>
</dbReference>
<evidence type="ECO:0000256" key="7">
    <source>
        <dbReference type="ARBA" id="ARBA00022989"/>
    </source>
</evidence>
<dbReference type="VEuPathDB" id="FungiDB:CAGL0G04279g"/>